<dbReference type="InterPro" id="IPR036526">
    <property type="entry name" value="C-N_Hydrolase_sf"/>
</dbReference>
<sequence length="299" mass="31557">MVGVAAIRAPGEPPGAFGDEHPLVAALHLQPEPGNVPGNLRLAERAVTAAKSAHPALRWVVLPELFTTGYAGLRAVHRHAEDARRGTSARFFASLAGRLGLYIAYGFPERRRAGGASDSANLVGPRGILLTYRKRRLVWTTDEPGVFAPGHEVPVVRAGGALVALVICWDLGSPEAVREAALNGADLVLAPAGWRSPWGRQYELACAARALDNAVYLASANQLGEYPEAGFDTPGGVYGPDGLRICELTGSRSVARVDLGLPERWRKSFGSTFPVHTGTPAPRIGLSALGGRLSAGDRP</sequence>
<name>A0A6J4T4L6_9ACTN</name>
<keyword evidence="1" id="KW-0378">Hydrolase</keyword>
<dbReference type="InterPro" id="IPR003010">
    <property type="entry name" value="C-N_Hydrolase"/>
</dbReference>
<dbReference type="PANTHER" id="PTHR43674:SF2">
    <property type="entry name" value="BETA-UREIDOPROPIONASE"/>
    <property type="match status" value="1"/>
</dbReference>
<dbReference type="PANTHER" id="PTHR43674">
    <property type="entry name" value="NITRILASE C965.09-RELATED"/>
    <property type="match status" value="1"/>
</dbReference>
<protein>
    <recommendedName>
        <fullName evidence="2">CN hydrolase domain-containing protein</fullName>
    </recommendedName>
</protein>
<accession>A0A6J4T4L6</accession>
<dbReference type="EMBL" id="CADCVM010000353">
    <property type="protein sequence ID" value="CAA9512978.1"/>
    <property type="molecule type" value="Genomic_DNA"/>
</dbReference>
<feature type="domain" description="CN hydrolase" evidence="2">
    <location>
        <begin position="22"/>
        <end position="261"/>
    </location>
</feature>
<dbReference type="SUPFAM" id="SSF56317">
    <property type="entry name" value="Carbon-nitrogen hydrolase"/>
    <property type="match status" value="1"/>
</dbReference>
<evidence type="ECO:0000259" key="2">
    <source>
        <dbReference type="PROSITE" id="PS50263"/>
    </source>
</evidence>
<proteinExistence type="predicted"/>
<dbReference type="GO" id="GO:0016811">
    <property type="term" value="F:hydrolase activity, acting on carbon-nitrogen (but not peptide) bonds, in linear amides"/>
    <property type="evidence" value="ECO:0007669"/>
    <property type="project" value="UniProtKB-ARBA"/>
</dbReference>
<dbReference type="CDD" id="cd07197">
    <property type="entry name" value="nitrilase"/>
    <property type="match status" value="1"/>
</dbReference>
<gene>
    <name evidence="3" type="ORF">AVDCRST_MAG05-3138</name>
</gene>
<evidence type="ECO:0000313" key="3">
    <source>
        <dbReference type="EMBL" id="CAA9512978.1"/>
    </source>
</evidence>
<evidence type="ECO:0000256" key="1">
    <source>
        <dbReference type="ARBA" id="ARBA00022801"/>
    </source>
</evidence>
<dbReference type="InterPro" id="IPR050345">
    <property type="entry name" value="Aliph_Amidase/BUP"/>
</dbReference>
<reference evidence="3" key="1">
    <citation type="submission" date="2020-02" db="EMBL/GenBank/DDBJ databases">
        <authorList>
            <person name="Meier V. D."/>
        </authorList>
    </citation>
    <scope>NUCLEOTIDE SEQUENCE</scope>
    <source>
        <strain evidence="3">AVDCRST_MAG05</strain>
    </source>
</reference>
<dbReference type="Pfam" id="PF00795">
    <property type="entry name" value="CN_hydrolase"/>
    <property type="match status" value="1"/>
</dbReference>
<dbReference type="Gene3D" id="3.60.110.10">
    <property type="entry name" value="Carbon-nitrogen hydrolase"/>
    <property type="match status" value="1"/>
</dbReference>
<dbReference type="PROSITE" id="PS50263">
    <property type="entry name" value="CN_HYDROLASE"/>
    <property type="match status" value="1"/>
</dbReference>
<dbReference type="AlphaFoldDB" id="A0A6J4T4L6"/>
<organism evidence="3">
    <name type="scientific">uncultured Rubrobacteraceae bacterium</name>
    <dbReference type="NCBI Taxonomy" id="349277"/>
    <lineage>
        <taxon>Bacteria</taxon>
        <taxon>Bacillati</taxon>
        <taxon>Actinomycetota</taxon>
        <taxon>Rubrobacteria</taxon>
        <taxon>Rubrobacterales</taxon>
        <taxon>Rubrobacteraceae</taxon>
        <taxon>environmental samples</taxon>
    </lineage>
</organism>